<sequence length="401" mass="42613">MDTARTPGSPYVRLLPLAAVTTADAVAWQRLADQAAEPNMYLDPRFLLPARDRGHEAADLRLLVVQEGGEWLGALAVTVKRVAPRLPLHATTTGGGFMTSHADRHHPLLRAGRTAEALDALLRGTRAAGLPGLVQLQHLPDGGAVATALTEVAGAVGGARVHERRRSTGAYATRADLDVPPLPTGPGPLVDPPLATAHLRTDEARNVRRTARGLAKVTGGPLELHDRSADPGVDDEFLDLQAAGWKGDRARGGAALRLDPVAERWFRRVTAGFRHDGDLLALRLAAGGQTLWIGYALRSGSGYFGFLDAYAQEHGRYSPGSLGRLATMTYLFGTTDAAFFDPAFDARYTVGARLFPVAREHVDLLVAGSGPLAATVLRSLPAARTVAHAARRTVHREPSAG</sequence>
<dbReference type="Pfam" id="PF13480">
    <property type="entry name" value="Acetyltransf_6"/>
    <property type="match status" value="1"/>
</dbReference>
<dbReference type="GO" id="GO:0016740">
    <property type="term" value="F:transferase activity"/>
    <property type="evidence" value="ECO:0007669"/>
    <property type="project" value="UniProtKB-KW"/>
</dbReference>
<reference evidence="2 3" key="1">
    <citation type="submission" date="2018-10" db="EMBL/GenBank/DDBJ databases">
        <title>Isolation, diversity and antifungal activity of actinobacteria from wheat.</title>
        <authorList>
            <person name="Han C."/>
        </authorList>
    </citation>
    <scope>NUCLEOTIDE SEQUENCE [LARGE SCALE GENOMIC DNA]</scope>
    <source>
        <strain evidence="2 3">NEAU-YY56</strain>
    </source>
</reference>
<feature type="domain" description="BioF2-like acetyltransferase" evidence="1">
    <location>
        <begin position="205"/>
        <end position="329"/>
    </location>
</feature>
<evidence type="ECO:0000259" key="1">
    <source>
        <dbReference type="Pfam" id="PF13480"/>
    </source>
</evidence>
<keyword evidence="2" id="KW-0808">Transferase</keyword>
<evidence type="ECO:0000313" key="2">
    <source>
        <dbReference type="EMBL" id="RMI09368.1"/>
    </source>
</evidence>
<keyword evidence="3" id="KW-1185">Reference proteome</keyword>
<dbReference type="Proteomes" id="UP000269289">
    <property type="component" value="Unassembled WGS sequence"/>
</dbReference>
<proteinExistence type="predicted"/>
<gene>
    <name evidence="2" type="ORF">EBM89_10670</name>
</gene>
<dbReference type="InterPro" id="IPR038740">
    <property type="entry name" value="BioF2-like_GNAT_dom"/>
</dbReference>
<dbReference type="AlphaFoldDB" id="A0A3M2JGG8"/>
<accession>A0A3M2JGG8</accession>
<protein>
    <submittedName>
        <fullName evidence="2">GNAT family N-acetyltransferase</fullName>
    </submittedName>
</protein>
<dbReference type="RefSeq" id="WP_122149412.1">
    <property type="nucleotide sequence ID" value="NZ_RFFI01000051.1"/>
</dbReference>
<organism evidence="2 3">
    <name type="scientific">Cellulomonas triticagri</name>
    <dbReference type="NCBI Taxonomy" id="2483352"/>
    <lineage>
        <taxon>Bacteria</taxon>
        <taxon>Bacillati</taxon>
        <taxon>Actinomycetota</taxon>
        <taxon>Actinomycetes</taxon>
        <taxon>Micrococcales</taxon>
        <taxon>Cellulomonadaceae</taxon>
        <taxon>Cellulomonas</taxon>
    </lineage>
</organism>
<dbReference type="OrthoDB" id="4816997at2"/>
<name>A0A3M2JGG8_9CELL</name>
<comment type="caution">
    <text evidence="2">The sequence shown here is derived from an EMBL/GenBank/DDBJ whole genome shotgun (WGS) entry which is preliminary data.</text>
</comment>
<evidence type="ECO:0000313" key="3">
    <source>
        <dbReference type="Proteomes" id="UP000269289"/>
    </source>
</evidence>
<dbReference type="EMBL" id="RFFI01000051">
    <property type="protein sequence ID" value="RMI09368.1"/>
    <property type="molecule type" value="Genomic_DNA"/>
</dbReference>